<organism evidence="8 9">
    <name type="scientific">Eubacterium ramulus</name>
    <dbReference type="NCBI Taxonomy" id="39490"/>
    <lineage>
        <taxon>Bacteria</taxon>
        <taxon>Bacillati</taxon>
        <taxon>Bacillota</taxon>
        <taxon>Clostridia</taxon>
        <taxon>Eubacteriales</taxon>
        <taxon>Eubacteriaceae</taxon>
        <taxon>Eubacterium</taxon>
    </lineage>
</organism>
<keyword evidence="3 6" id="KW-1133">Transmembrane helix</keyword>
<dbReference type="AlphaFoldDB" id="A0A2V1JP33"/>
<dbReference type="EMBL" id="JRFU01000253">
    <property type="protein sequence ID" value="PWE85265.1"/>
    <property type="molecule type" value="Genomic_DNA"/>
</dbReference>
<dbReference type="Pfam" id="PF00664">
    <property type="entry name" value="ABC_membrane"/>
    <property type="match status" value="1"/>
</dbReference>
<evidence type="ECO:0000256" key="5">
    <source>
        <dbReference type="SAM" id="Coils"/>
    </source>
</evidence>
<keyword evidence="9" id="KW-1185">Reference proteome</keyword>
<evidence type="ECO:0000256" key="3">
    <source>
        <dbReference type="ARBA" id="ARBA00022989"/>
    </source>
</evidence>
<evidence type="ECO:0000256" key="2">
    <source>
        <dbReference type="ARBA" id="ARBA00022692"/>
    </source>
</evidence>
<comment type="caution">
    <text evidence="8">The sequence shown here is derived from an EMBL/GenBank/DDBJ whole genome shotgun (WGS) entry which is preliminary data.</text>
</comment>
<evidence type="ECO:0000256" key="1">
    <source>
        <dbReference type="ARBA" id="ARBA00004651"/>
    </source>
</evidence>
<accession>A0A2V1JP33</accession>
<feature type="transmembrane region" description="Helical" evidence="6">
    <location>
        <begin position="40"/>
        <end position="58"/>
    </location>
</feature>
<feature type="coiled-coil region" evidence="5">
    <location>
        <begin position="58"/>
        <end position="85"/>
    </location>
</feature>
<evidence type="ECO:0000313" key="9">
    <source>
        <dbReference type="Proteomes" id="UP000245288"/>
    </source>
</evidence>
<dbReference type="PROSITE" id="PS50929">
    <property type="entry name" value="ABC_TM1F"/>
    <property type="match status" value="1"/>
</dbReference>
<dbReference type="Proteomes" id="UP000245288">
    <property type="component" value="Unassembled WGS sequence"/>
</dbReference>
<comment type="subcellular location">
    <subcellularLocation>
        <location evidence="1">Cell membrane</location>
        <topology evidence="1">Multi-pass membrane protein</topology>
    </subcellularLocation>
</comment>
<dbReference type="GO" id="GO:0005886">
    <property type="term" value="C:plasma membrane"/>
    <property type="evidence" value="ECO:0007669"/>
    <property type="project" value="UniProtKB-SubCell"/>
</dbReference>
<reference evidence="8 9" key="1">
    <citation type="submission" date="2014-09" db="EMBL/GenBank/DDBJ databases">
        <title>Butyrate-producing bacteria isolated from human gut.</title>
        <authorList>
            <person name="Zhang Q."/>
            <person name="Zhao L."/>
        </authorList>
    </citation>
    <scope>NUCLEOTIDE SEQUENCE [LARGE SCALE GENOMIC DNA]</scope>
    <source>
        <strain evidence="8 9">21</strain>
    </source>
</reference>
<dbReference type="GO" id="GO:0005524">
    <property type="term" value="F:ATP binding"/>
    <property type="evidence" value="ECO:0007669"/>
    <property type="project" value="InterPro"/>
</dbReference>
<dbReference type="Gene3D" id="1.20.1560.10">
    <property type="entry name" value="ABC transporter type 1, transmembrane domain"/>
    <property type="match status" value="1"/>
</dbReference>
<gene>
    <name evidence="8" type="ORF">LG34_17005</name>
</gene>
<keyword evidence="5" id="KW-0175">Coiled coil</keyword>
<dbReference type="GO" id="GO:0140359">
    <property type="term" value="F:ABC-type transporter activity"/>
    <property type="evidence" value="ECO:0007669"/>
    <property type="project" value="InterPro"/>
</dbReference>
<sequence>MKKEKKPSYLAHQLPDKAGAIVTPVALLIMLLVFDWRLGLLSLLPVVGAFLVMSSMMGKEMQRKMKEYQDSLENMSNEAVENESLIQAQLQSENWKI</sequence>
<keyword evidence="4 6" id="KW-0472">Membrane</keyword>
<dbReference type="InterPro" id="IPR011527">
    <property type="entry name" value="ABC1_TM_dom"/>
</dbReference>
<proteinExistence type="predicted"/>
<protein>
    <recommendedName>
        <fullName evidence="7">ABC transmembrane type-1 domain-containing protein</fullName>
    </recommendedName>
</protein>
<dbReference type="InterPro" id="IPR036640">
    <property type="entry name" value="ABC1_TM_sf"/>
</dbReference>
<evidence type="ECO:0000313" key="8">
    <source>
        <dbReference type="EMBL" id="PWE85265.1"/>
    </source>
</evidence>
<evidence type="ECO:0000259" key="7">
    <source>
        <dbReference type="PROSITE" id="PS50929"/>
    </source>
</evidence>
<evidence type="ECO:0000256" key="6">
    <source>
        <dbReference type="SAM" id="Phobius"/>
    </source>
</evidence>
<evidence type="ECO:0000256" key="4">
    <source>
        <dbReference type="ARBA" id="ARBA00023136"/>
    </source>
</evidence>
<dbReference type="SUPFAM" id="SSF90123">
    <property type="entry name" value="ABC transporter transmembrane region"/>
    <property type="match status" value="1"/>
</dbReference>
<keyword evidence="2 6" id="KW-0812">Transmembrane</keyword>
<name>A0A2V1JP33_EUBRA</name>
<feature type="domain" description="ABC transmembrane type-1" evidence="7">
    <location>
        <begin position="8"/>
        <end position="82"/>
    </location>
</feature>